<evidence type="ECO:0000313" key="3">
    <source>
        <dbReference type="Proteomes" id="UP000201129"/>
    </source>
</evidence>
<accession>D7RML5</accession>
<keyword evidence="1" id="KW-0143">Chaperone</keyword>
<dbReference type="RefSeq" id="YP_003734352.1">
    <property type="nucleotide sequence ID" value="NC_014260.1"/>
</dbReference>
<dbReference type="GO" id="GO:0005524">
    <property type="term" value="F:ATP binding"/>
    <property type="evidence" value="ECO:0007669"/>
    <property type="project" value="InterPro"/>
</dbReference>
<reference evidence="2 3" key="1">
    <citation type="journal article" date="2011" name="Arch. Virol.">
        <title>The complete genome sequence of a novel T4-like bacteriophage, IME08.</title>
        <authorList>
            <person name="Jiang H."/>
            <person name="Jiang X."/>
            <person name="Wang S."/>
            <person name="Li C."/>
            <person name="Chen B."/>
            <person name="An X."/>
            <person name="Mi Z."/>
            <person name="Chen J."/>
            <person name="Tong Y."/>
        </authorList>
    </citation>
    <scope>NUCLEOTIDE SEQUENCE [LARGE SCALE GENOMIC DNA]</scope>
</reference>
<dbReference type="Proteomes" id="UP000201129">
    <property type="component" value="Segment"/>
</dbReference>
<dbReference type="InterPro" id="IPR020818">
    <property type="entry name" value="Chaperonin_GroES"/>
</dbReference>
<dbReference type="OrthoDB" id="19822at10239"/>
<dbReference type="GeneID" id="9384505"/>
<keyword evidence="3" id="KW-1185">Reference proteome</keyword>
<dbReference type="KEGG" id="vg:9384505"/>
<dbReference type="Gene3D" id="2.30.33.40">
    <property type="entry name" value="GroES chaperonin"/>
    <property type="match status" value="1"/>
</dbReference>
<dbReference type="InterPro" id="IPR011032">
    <property type="entry name" value="GroES-like_sf"/>
</dbReference>
<name>D7RML5_9CAUD</name>
<evidence type="ECO:0000313" key="2">
    <source>
        <dbReference type="EMBL" id="ADI55531.1"/>
    </source>
</evidence>
<dbReference type="SUPFAM" id="SSF50129">
    <property type="entry name" value="GroES-like"/>
    <property type="match status" value="1"/>
</dbReference>
<dbReference type="GO" id="GO:0044183">
    <property type="term" value="F:protein folding chaperone"/>
    <property type="evidence" value="ECO:0007669"/>
    <property type="project" value="InterPro"/>
</dbReference>
<dbReference type="Pfam" id="PF00166">
    <property type="entry name" value="Cpn10"/>
    <property type="match status" value="1"/>
</dbReference>
<organism evidence="2 3">
    <name type="scientific">Escherichia phage IME08</name>
    <dbReference type="NCBI Taxonomy" id="698728"/>
    <lineage>
        <taxon>Viruses</taxon>
        <taxon>Duplodnaviria</taxon>
        <taxon>Heunggongvirae</taxon>
        <taxon>Uroviricota</taxon>
        <taxon>Caudoviricetes</taxon>
        <taxon>Pantevenvirales</taxon>
        <taxon>Straboviridae</taxon>
        <taxon>Tevenvirinae</taxon>
        <taxon>Dhakavirus</taxon>
        <taxon>Dhakavirus ime08</taxon>
    </lineage>
</organism>
<gene>
    <name evidence="2" type="primary">31</name>
</gene>
<dbReference type="EMBL" id="HM071924">
    <property type="protein sequence ID" value="ADI55531.1"/>
    <property type="molecule type" value="Genomic_DNA"/>
</dbReference>
<evidence type="ECO:0000256" key="1">
    <source>
        <dbReference type="ARBA" id="ARBA00023186"/>
    </source>
</evidence>
<reference evidence="2 3" key="2">
    <citation type="journal article" date="2011" name="Virol. J.">
        <title>Sequence characteristics of T4-like bacteriophage IME08 benome termini revealed by high throughput sequencing.</title>
        <authorList>
            <person name="Jiang X."/>
            <person name="Jiang H."/>
            <person name="Li C."/>
            <person name="Wang S."/>
            <person name="Mi Z."/>
            <person name="An X."/>
            <person name="Chen J."/>
            <person name="Tong Y."/>
        </authorList>
    </citation>
    <scope>NUCLEOTIDE SEQUENCE [LARGE SCALE GENOMIC DNA]</scope>
</reference>
<protein>
    <submittedName>
        <fullName evidence="2">Gp31 head assembly cochaperone with GroEL</fullName>
    </submittedName>
</protein>
<proteinExistence type="predicted"/>
<dbReference type="InterPro" id="IPR037124">
    <property type="entry name" value="Chaperonin_GroES_sf"/>
</dbReference>
<sequence length="119" mass="12929">MINLSTKQYGLNMELPIKAVGEYVILVSEPKQAGDEETTASGIVIGKLHQGEIPELCEIYSVGPDVPEGFCEVGDLTPLPVGKIANVPHPLVALGIKQPKEIKQKFVTCHYKAIPCLYK</sequence>